<evidence type="ECO:0000256" key="6">
    <source>
        <dbReference type="ARBA" id="ARBA00004653"/>
    </source>
</evidence>
<dbReference type="PROSITE" id="PS00211">
    <property type="entry name" value="ABC_TRANSPORTER_1"/>
    <property type="match status" value="1"/>
</dbReference>
<evidence type="ECO:0000256" key="20">
    <source>
        <dbReference type="ARBA" id="ARBA00023136"/>
    </source>
</evidence>
<accession>A0A8U0V8M1</accession>
<dbReference type="PANTHER" id="PTHR19229:SF49">
    <property type="entry name" value="PHOSPHOLIPID-TRANSPORTING ATPASE ABCA7"/>
    <property type="match status" value="1"/>
</dbReference>
<feature type="transmembrane region" description="Helical" evidence="25">
    <location>
        <begin position="648"/>
        <end position="668"/>
    </location>
</feature>
<keyword evidence="21" id="KW-1015">Disulfide bond</keyword>
<keyword evidence="20 25" id="KW-0472">Membrane</keyword>
<feature type="transmembrane region" description="Helical" evidence="25">
    <location>
        <begin position="621"/>
        <end position="641"/>
    </location>
</feature>
<dbReference type="GO" id="GO:0090554">
    <property type="term" value="F:phosphatidylcholine floppase activity"/>
    <property type="evidence" value="ECO:0007669"/>
    <property type="project" value="TreeGrafter"/>
</dbReference>
<dbReference type="GO" id="GO:0006909">
    <property type="term" value="P:phagocytosis"/>
    <property type="evidence" value="ECO:0007669"/>
    <property type="project" value="UniProtKB-KW"/>
</dbReference>
<dbReference type="PANTHER" id="PTHR19229">
    <property type="entry name" value="ATP-BINDING CASSETTE TRANSPORTER SUBFAMILY A ABCA"/>
    <property type="match status" value="1"/>
</dbReference>
<evidence type="ECO:0000256" key="23">
    <source>
        <dbReference type="ARBA" id="ARBA00023273"/>
    </source>
</evidence>
<dbReference type="FunFam" id="3.40.50.300:FF:001235">
    <property type="entry name" value="ATP binding cassette subfamily A member 7"/>
    <property type="match status" value="1"/>
</dbReference>
<evidence type="ECO:0000256" key="11">
    <source>
        <dbReference type="ARBA" id="ARBA00022692"/>
    </source>
</evidence>
<dbReference type="Gene3D" id="3.40.50.300">
    <property type="entry name" value="P-loop containing nucleotide triphosphate hydrolases"/>
    <property type="match status" value="2"/>
</dbReference>
<dbReference type="GO" id="GO:0031901">
    <property type="term" value="C:early endosome membrane"/>
    <property type="evidence" value="ECO:0007669"/>
    <property type="project" value="UniProtKB-SubCell"/>
</dbReference>
<dbReference type="CTD" id="10347"/>
<evidence type="ECO:0000259" key="26">
    <source>
        <dbReference type="PROSITE" id="PS50893"/>
    </source>
</evidence>
<dbReference type="GO" id="GO:0000139">
    <property type="term" value="C:Golgi membrane"/>
    <property type="evidence" value="ECO:0007669"/>
    <property type="project" value="UniProtKB-SubCell"/>
</dbReference>
<dbReference type="SUPFAM" id="SSF52540">
    <property type="entry name" value="P-loop containing nucleoside triphosphate hydrolases"/>
    <property type="match status" value="2"/>
</dbReference>
<evidence type="ECO:0000256" key="22">
    <source>
        <dbReference type="ARBA" id="ARBA00023180"/>
    </source>
</evidence>
<proteinExistence type="inferred from homology"/>
<dbReference type="InterPro" id="IPR003439">
    <property type="entry name" value="ABC_transporter-like_ATP-bd"/>
</dbReference>
<dbReference type="Proteomes" id="UP000000715">
    <property type="component" value="Unplaced"/>
</dbReference>
<feature type="transmembrane region" description="Helical" evidence="25">
    <location>
        <begin position="1563"/>
        <end position="1582"/>
    </location>
</feature>
<evidence type="ECO:0000256" key="3">
    <source>
        <dbReference type="ARBA" id="ARBA00004520"/>
    </source>
</evidence>
<keyword evidence="14" id="KW-0967">Endosome</keyword>
<keyword evidence="17 25" id="KW-1133">Transmembrane helix</keyword>
<evidence type="ECO:0000256" key="24">
    <source>
        <dbReference type="SAM" id="MobiDB-lite"/>
    </source>
</evidence>
<dbReference type="GO" id="GO:0016887">
    <property type="term" value="F:ATP hydrolysis activity"/>
    <property type="evidence" value="ECO:0007669"/>
    <property type="project" value="InterPro"/>
</dbReference>
<evidence type="ECO:0000256" key="12">
    <source>
        <dbReference type="ARBA" id="ARBA00022737"/>
    </source>
</evidence>
<dbReference type="InterPro" id="IPR027417">
    <property type="entry name" value="P-loop_NTPase"/>
</dbReference>
<feature type="domain" description="ABC transporter" evidence="26">
    <location>
        <begin position="802"/>
        <end position="1033"/>
    </location>
</feature>
<keyword evidence="23" id="KW-0966">Cell projection</keyword>
<keyword evidence="9" id="KW-1003">Cell membrane</keyword>
<dbReference type="GO" id="GO:0032587">
    <property type="term" value="C:ruffle membrane"/>
    <property type="evidence" value="ECO:0007669"/>
    <property type="project" value="UniProtKB-SubCell"/>
</dbReference>
<dbReference type="GeneID" id="101679473"/>
<evidence type="ECO:0000256" key="25">
    <source>
        <dbReference type="SAM" id="Phobius"/>
    </source>
</evidence>
<feature type="compositionally biased region" description="Low complexity" evidence="24">
    <location>
        <begin position="1446"/>
        <end position="1456"/>
    </location>
</feature>
<evidence type="ECO:0000256" key="21">
    <source>
        <dbReference type="ARBA" id="ARBA00023157"/>
    </source>
</evidence>
<feature type="transmembrane region" description="Helical" evidence="25">
    <location>
        <begin position="585"/>
        <end position="609"/>
    </location>
</feature>
<dbReference type="InterPro" id="IPR013525">
    <property type="entry name" value="ABC2_TM"/>
</dbReference>
<feature type="transmembrane region" description="Helical" evidence="25">
    <location>
        <begin position="1236"/>
        <end position="1258"/>
    </location>
</feature>
<sequence>MAFWTQLMLLLWKNFLYRRRQPVQLLVELLWPLFLFFILVAVRHSHPPLEHHECHFPNKPLPSAGTVPWLQGLICNLNNTCFPQPTPAEQPRVLSNFQDSLVSRLLADARTVLGGPSTHRTLASLGKLMSLLRAAGTTAQHQPSDRLQDLLSLTTELLGTLLGEGSLGSVPDHAQESVSSFVEAAEDLAQELLALPSLVELRALLRRPQGAGGPLEAVSEALCSARGPSIPGGPSLNWYEASHLKELVGQEPAAAQPDHGLSPACAELVGSLESHPLSRLLWRRLKPLVLGKVLFTPNTAFTRQLMAQVNRTFQELALLKDVQEVWGALGPQLFDFLNDSTNLAMMQRLLRAGDRGRTRPGGSGGQARAKALLAFLDPHGEGYTWREAHADVGHVVGMLGRVVECVTLDKLEVAPSEAALVARALELLAERRFWAGIVFLGPEERRDLAQPRGPGHVRVKIRMYIDAVTRTNKIRDRFWDPGPAADPLTDLRYVWGGFVYLQDLLERAVVRVLSGREPRARLFLQQMPYPCFVDDAFLRVLSRSLPLFLTLAWIYSVALTVKAVVREKEARLRGTMQAMGLGRAVLWLGWFLSCLAPFLLSTALLVLVLKLGDILPYSHPAVVFLFLAAFAVATVVQSFLLTAFFSRANLAAACGGLAYFVLYLPYVLCVAWRDQLPAGGLVAASLLSPVAFGFGCESLALLEEQGEGAQWHNMGTGPAADVFSLAQVSGILLLDAALYGLATWYLEAVCPGQYGIPKPWNFPFRRSYWFGARSPKGSSPPATPKDPKVLMEEVPPGLTPGVSIRGLEKHFPGNPQPALRGLSLDFYQGQITALLGHNGAGKTTTLSILSGLFPPTRGSACILGYDVQSSMEAIRPHLGVCPQYNVLFDMLTVDEHIWFYGRLKGLSAAAVRPEQARLLQDVGLVPKSGAQTRHLSGGMQRKLSVAIAFVGGSRVVILDEPTAGVDPASRRSIWELLLKYREGRTLILSTHHLDEAELLGDRVAVVAGGRLCCCGSPLFLRRHLGSGYYLTLVKAPVSLAASSKGKPDLEESVDAGQKREPVSWGGTAGVSGLLSLVQQLVPGARLVRELPHELVLVLPYGGAVDGSFARLFWEVDQRLEELGLAGYGISDTSLEEIFLKVVQDCAAATDPEDVATGGSHRQHPGPGRTRPDVTTQLKILPEESISEDRERALSAPETQALRGSAQPRMWGWALTRQQLRALLLKRFLLARRSRRGLFAQVVLPALFVGLALVCSLIVPPFGHHPALRLSPSMYGAQVSFFSDDAPGNPERARLLEMLLEEAGLEAPPGNGSARMRECPAPAVCRFWVPEVPVGVAEVLTSGNWTPESPSPACRCSQPGARRLLPDCPAAAGGPPPPQALAGSGEVVQNLTGRNLSDFLVKTYPRLVRQGLKTKKWVNEVWGLLPGGPRPRPALGPGGESLGGAAAGAAGPRAGRGPRPHPEQPRRVGSQPRRRGQSQDLVQQQGLARHGRLSQQSQQRHPPRPAAPGPCPPRPQHHHAQPPPEPHQGAAVRGCACNYLVSACVVVLIFLAFQQRAYVAPANLPALLLLLLLYGWSITPLMYPASFFFSVPSTAYVVLTCVNLFIGINGSMATFVLELFSDQKLQDVSRILRQVFLIFPHFCLGRGLIDMVRNQAMADAFERLGDGQFQSPLRWEVVGKNLLAMAVQGPLFLLSTLLLQHGGRLLPQPQPGSLHPLGDEDDDVARERERVVQGDTQGDVLVLRDLTKVYHGQRTPAVDRLCLGIPPGECFGLLGVNGAGKTSTFRMVTGDTLPSGGEATLAGHSVAREPASAHRHMGYCPQSDAIFELLTGRQHLELFARLRGVPETQVAQTASLGLERLGLLQSADQPAGTYSGGNKRKLATAVALVGDPAVVFLDEPTTGMDPSSRRFLWNSLLAVVREGRSVVLTSHSMEECEALCTRLAVLVNGRFRCLGSTQHLKNRCVGPGVGGGGAGGARGAPDTRPREAHSVPTDCGGDVNRGARQGPCRCGAGQGGGGRAGRQGAGPVWAGPGEESVRGRGPGGEGVRARGRKGPGDRGGPGMGAWWRPADSERTQQPWTRPPPQVRSRPHADPAGARRPVRVGAGLRGDRVPGGRAARGARQPPALPAAAGRALRPVPRLRGAGGARGGARRGGLLREPDHLRGGILELLQGPGE</sequence>
<dbReference type="GO" id="GO:0034188">
    <property type="term" value="F:apolipoprotein A-I receptor activity"/>
    <property type="evidence" value="ECO:0007669"/>
    <property type="project" value="TreeGrafter"/>
</dbReference>
<keyword evidence="8" id="KW-0813">Transport</keyword>
<evidence type="ECO:0000256" key="4">
    <source>
        <dbReference type="ARBA" id="ARBA00004632"/>
    </source>
</evidence>
<feature type="compositionally biased region" description="Low complexity" evidence="24">
    <location>
        <begin position="2024"/>
        <end position="2033"/>
    </location>
</feature>
<keyword evidence="22" id="KW-0325">Glycoprotein</keyword>
<feature type="compositionally biased region" description="Gly residues" evidence="24">
    <location>
        <begin position="1435"/>
        <end position="1445"/>
    </location>
</feature>
<evidence type="ECO:0000256" key="13">
    <source>
        <dbReference type="ARBA" id="ARBA00022741"/>
    </source>
</evidence>
<comment type="subcellular location">
    <subcellularLocation>
        <location evidence="5">Cell membrane</location>
        <topology evidence="5">Multi-pass membrane protein</topology>
    </subcellularLocation>
    <subcellularLocation>
        <location evidence="1">Cell projection</location>
        <location evidence="1">Phagocytic cup</location>
    </subcellularLocation>
    <subcellularLocation>
        <location evidence="4">Cell projection</location>
        <location evidence="4">Ruffle membrane</location>
    </subcellularLocation>
    <subcellularLocation>
        <location evidence="2">Cytoplasm</location>
    </subcellularLocation>
    <subcellularLocation>
        <location evidence="3">Early endosome membrane</location>
        <topology evidence="3">Multi-pass membrane protein</topology>
    </subcellularLocation>
    <subcellularLocation>
        <location evidence="6">Golgi apparatus membrane</location>
        <topology evidence="6">Multi-pass membrane protein</topology>
    </subcellularLocation>
</comment>
<feature type="region of interest" description="Disordered" evidence="24">
    <location>
        <begin position="2009"/>
        <end position="2157"/>
    </location>
</feature>
<evidence type="ECO:0000256" key="16">
    <source>
        <dbReference type="ARBA" id="ARBA00022907"/>
    </source>
</evidence>
<keyword evidence="11 25" id="KW-0812">Transmembrane</keyword>
<dbReference type="InterPro" id="IPR017871">
    <property type="entry name" value="ABC_transporter-like_CS"/>
</dbReference>
<evidence type="ECO:0000256" key="9">
    <source>
        <dbReference type="ARBA" id="ARBA00022475"/>
    </source>
</evidence>
<dbReference type="InterPro" id="IPR003593">
    <property type="entry name" value="AAA+_ATPase"/>
</dbReference>
<feature type="region of interest" description="Disordered" evidence="24">
    <location>
        <begin position="1151"/>
        <end position="1172"/>
    </location>
</feature>
<feature type="domain" description="ABC transporter" evidence="26">
    <location>
        <begin position="1740"/>
        <end position="1972"/>
    </location>
</feature>
<evidence type="ECO:0000256" key="18">
    <source>
        <dbReference type="ARBA" id="ARBA00023034"/>
    </source>
</evidence>
<evidence type="ECO:0000256" key="7">
    <source>
        <dbReference type="ARBA" id="ARBA00008869"/>
    </source>
</evidence>
<dbReference type="GO" id="GO:0033344">
    <property type="term" value="P:cholesterol efflux"/>
    <property type="evidence" value="ECO:0007669"/>
    <property type="project" value="TreeGrafter"/>
</dbReference>
<evidence type="ECO:0000256" key="5">
    <source>
        <dbReference type="ARBA" id="ARBA00004651"/>
    </source>
</evidence>
<dbReference type="SMART" id="SM00382">
    <property type="entry name" value="AAA"/>
    <property type="match status" value="2"/>
</dbReference>
<protein>
    <submittedName>
        <fullName evidence="28">Phospholipid-transporting ATPase ABCA7 isoform X6</fullName>
    </submittedName>
</protein>
<organism evidence="27 28">
    <name type="scientific">Mustela putorius furo</name>
    <name type="common">European domestic ferret</name>
    <name type="synonym">Mustela furo</name>
    <dbReference type="NCBI Taxonomy" id="9669"/>
    <lineage>
        <taxon>Eukaryota</taxon>
        <taxon>Metazoa</taxon>
        <taxon>Chordata</taxon>
        <taxon>Craniata</taxon>
        <taxon>Vertebrata</taxon>
        <taxon>Euteleostomi</taxon>
        <taxon>Mammalia</taxon>
        <taxon>Eutheria</taxon>
        <taxon>Laurasiatheria</taxon>
        <taxon>Carnivora</taxon>
        <taxon>Caniformia</taxon>
        <taxon>Musteloidea</taxon>
        <taxon>Mustelidae</taxon>
        <taxon>Mustelinae</taxon>
        <taxon>Mustela</taxon>
    </lineage>
</organism>
<dbReference type="Pfam" id="PF00005">
    <property type="entry name" value="ABC_tran"/>
    <property type="match status" value="2"/>
</dbReference>
<evidence type="ECO:0000256" key="10">
    <source>
        <dbReference type="ARBA" id="ARBA00022490"/>
    </source>
</evidence>
<keyword evidence="18" id="KW-0333">Golgi apparatus</keyword>
<keyword evidence="15" id="KW-0067">ATP-binding</keyword>
<keyword evidence="13" id="KW-0547">Nucleotide-binding</keyword>
<dbReference type="CDD" id="cd03263">
    <property type="entry name" value="ABC_subfamily_A"/>
    <property type="match status" value="2"/>
</dbReference>
<feature type="compositionally biased region" description="Gly residues" evidence="24">
    <location>
        <begin position="2011"/>
        <end position="2023"/>
    </location>
</feature>
<dbReference type="RefSeq" id="XP_044943920.1">
    <property type="nucleotide sequence ID" value="XM_045087985.1"/>
</dbReference>
<dbReference type="GO" id="GO:0140359">
    <property type="term" value="F:ABC-type transporter activity"/>
    <property type="evidence" value="ECO:0007669"/>
    <property type="project" value="InterPro"/>
</dbReference>
<gene>
    <name evidence="28" type="primary">ABCA7</name>
</gene>
<feature type="compositionally biased region" description="Low complexity" evidence="24">
    <location>
        <begin position="2113"/>
        <end position="2141"/>
    </location>
</feature>
<evidence type="ECO:0000256" key="1">
    <source>
        <dbReference type="ARBA" id="ARBA00004231"/>
    </source>
</evidence>
<feature type="region of interest" description="Disordered" evidence="24">
    <location>
        <begin position="1425"/>
        <end position="1527"/>
    </location>
</feature>
<keyword evidence="19" id="KW-0445">Lipid transport</keyword>
<feature type="transmembrane region" description="Helical" evidence="25">
    <location>
        <begin position="1594"/>
        <end position="1618"/>
    </location>
</feature>
<keyword evidence="27" id="KW-1185">Reference proteome</keyword>
<dbReference type="GO" id="GO:0005524">
    <property type="term" value="F:ATP binding"/>
    <property type="evidence" value="ECO:0007669"/>
    <property type="project" value="UniProtKB-KW"/>
</dbReference>
<reference evidence="28" key="1">
    <citation type="submission" date="2025-08" db="UniProtKB">
        <authorList>
            <consortium name="RefSeq"/>
        </authorList>
    </citation>
    <scope>IDENTIFICATION</scope>
    <source>
        <tissue evidence="28">Brain</tissue>
    </source>
</reference>
<evidence type="ECO:0000256" key="2">
    <source>
        <dbReference type="ARBA" id="ARBA00004496"/>
    </source>
</evidence>
<evidence type="ECO:0000256" key="14">
    <source>
        <dbReference type="ARBA" id="ARBA00022753"/>
    </source>
</evidence>
<dbReference type="GO" id="GO:0033700">
    <property type="term" value="P:phospholipid efflux"/>
    <property type="evidence" value="ECO:0007669"/>
    <property type="project" value="UniProtKB-ARBA"/>
</dbReference>
<feature type="transmembrane region" description="Helical" evidence="25">
    <location>
        <begin position="1529"/>
        <end position="1551"/>
    </location>
</feature>
<dbReference type="PROSITE" id="PS50893">
    <property type="entry name" value="ABC_TRANSPORTER_2"/>
    <property type="match status" value="2"/>
</dbReference>
<keyword evidence="10" id="KW-0963">Cytoplasm</keyword>
<dbReference type="Pfam" id="PF12698">
    <property type="entry name" value="ABC2_membrane_3"/>
    <property type="match status" value="2"/>
</dbReference>
<dbReference type="GO" id="GO:0090556">
    <property type="term" value="F:phosphatidylserine floppase activity"/>
    <property type="evidence" value="ECO:0007669"/>
    <property type="project" value="TreeGrafter"/>
</dbReference>
<dbReference type="FunFam" id="3.40.50.300:FF:000511">
    <property type="entry name" value="ATP-binding cassette, sub-family A (ABC1), member 2"/>
    <property type="match status" value="1"/>
</dbReference>
<feature type="compositionally biased region" description="Gly residues" evidence="24">
    <location>
        <begin position="2142"/>
        <end position="2152"/>
    </location>
</feature>
<evidence type="ECO:0000313" key="28">
    <source>
        <dbReference type="RefSeq" id="XP_044943920.1"/>
    </source>
</evidence>
<feature type="compositionally biased region" description="Pro residues" evidence="24">
    <location>
        <begin position="1503"/>
        <end position="1513"/>
    </location>
</feature>
<name>A0A8U0V8M1_MUSPF</name>
<dbReference type="InterPro" id="IPR026082">
    <property type="entry name" value="ABCA"/>
</dbReference>
<keyword evidence="12" id="KW-0677">Repeat</keyword>
<evidence type="ECO:0000256" key="15">
    <source>
        <dbReference type="ARBA" id="ARBA00022840"/>
    </source>
</evidence>
<evidence type="ECO:0000256" key="19">
    <source>
        <dbReference type="ARBA" id="ARBA00023055"/>
    </source>
</evidence>
<comment type="similarity">
    <text evidence="7">Belongs to the ABC transporter superfamily. ABCA family.</text>
</comment>
<feature type="transmembrane region" description="Helical" evidence="25">
    <location>
        <begin position="545"/>
        <end position="565"/>
    </location>
</feature>
<evidence type="ECO:0000256" key="8">
    <source>
        <dbReference type="ARBA" id="ARBA00022448"/>
    </source>
</evidence>
<dbReference type="GO" id="GO:1902991">
    <property type="term" value="P:regulation of amyloid precursor protein catabolic process"/>
    <property type="evidence" value="ECO:0007669"/>
    <property type="project" value="UniProtKB-ARBA"/>
</dbReference>
<dbReference type="GO" id="GO:0001891">
    <property type="term" value="C:phagocytic cup"/>
    <property type="evidence" value="ECO:0007669"/>
    <property type="project" value="UniProtKB-SubCell"/>
</dbReference>
<evidence type="ECO:0000256" key="17">
    <source>
        <dbReference type="ARBA" id="ARBA00022989"/>
    </source>
</evidence>
<dbReference type="GO" id="GO:0034205">
    <property type="term" value="P:amyloid-beta formation"/>
    <property type="evidence" value="ECO:0007669"/>
    <property type="project" value="UniProtKB-ARBA"/>
</dbReference>
<feature type="region of interest" description="Disordered" evidence="24">
    <location>
        <begin position="1970"/>
        <end position="1997"/>
    </location>
</feature>
<evidence type="ECO:0000313" key="27">
    <source>
        <dbReference type="Proteomes" id="UP000000715"/>
    </source>
</evidence>
<keyword evidence="16" id="KW-0581">Phagocytosis</keyword>